<keyword evidence="2" id="KW-1185">Reference proteome</keyword>
<evidence type="ECO:0000313" key="2">
    <source>
        <dbReference type="Proteomes" id="UP000647339"/>
    </source>
</evidence>
<evidence type="ECO:0000313" key="1">
    <source>
        <dbReference type="EMBL" id="GGF49150.1"/>
    </source>
</evidence>
<dbReference type="Proteomes" id="UP000647339">
    <property type="component" value="Unassembled WGS sequence"/>
</dbReference>
<sequence>MSNNKSHTEKTAAESKSIGFDYQYYFFLWRVLLLQPNESVGLEVKDDVHTELGNNHQILYQLKHTIKKNTKGSSTNLTTSDLDMWKTFSNWSKVISDTKDGRGTTQAQLNLIEKTSFVLASNKSSNKSNNVVTIINQLQSGTKNENNVRTYFQSLEKSTNNPGLKGYIKDVLDLDQRVLKQFLLNTFFHLDDDDIIIKCKDAIKGKMIPQEKIDKAFKTIDSSLRSDNFLKVKEGVKIEITFNELYKRYRRLFDMYRNGFLDIQEYKGVLPDNLEKQVFIKQLLEVGFVQSGDFEHIIKLTTYKLKLLTNLNDWKLEGNVTDLELERFKSNAINLWDTEFRMQHVGNIAEEEYNKKGIEVLRTVLKEKLKLAGQDLEVDLCNGKFYSLSDEPVIGWRNDWEKHKK</sequence>
<proteinExistence type="predicted"/>
<protein>
    <recommendedName>
        <fullName evidence="3">DUF4297 domain-containing protein</fullName>
    </recommendedName>
</protein>
<accession>A0ABQ1VBT3</accession>
<reference evidence="2" key="1">
    <citation type="journal article" date="2019" name="Int. J. Syst. Evol. Microbiol.">
        <title>The Global Catalogue of Microorganisms (GCM) 10K type strain sequencing project: providing services to taxonomists for standard genome sequencing and annotation.</title>
        <authorList>
            <consortium name="The Broad Institute Genomics Platform"/>
            <consortium name="The Broad Institute Genome Sequencing Center for Infectious Disease"/>
            <person name="Wu L."/>
            <person name="Ma J."/>
        </authorList>
    </citation>
    <scope>NUCLEOTIDE SEQUENCE [LARGE SCALE GENOMIC DNA]</scope>
    <source>
        <strain evidence="2">CGMCC 1.15407</strain>
    </source>
</reference>
<evidence type="ECO:0008006" key="3">
    <source>
        <dbReference type="Google" id="ProtNLM"/>
    </source>
</evidence>
<comment type="caution">
    <text evidence="1">The sequence shown here is derived from an EMBL/GenBank/DDBJ whole genome shotgun (WGS) entry which is preliminary data.</text>
</comment>
<dbReference type="EMBL" id="BMIU01000031">
    <property type="protein sequence ID" value="GGF49150.1"/>
    <property type="molecule type" value="Genomic_DNA"/>
</dbReference>
<name>A0ABQ1VBT3_9BACT</name>
<dbReference type="RefSeq" id="WP_137403712.1">
    <property type="nucleotide sequence ID" value="NZ_BMIU01000031.1"/>
</dbReference>
<organism evidence="1 2">
    <name type="scientific">Echinicola rosea</name>
    <dbReference type="NCBI Taxonomy" id="1807691"/>
    <lineage>
        <taxon>Bacteria</taxon>
        <taxon>Pseudomonadati</taxon>
        <taxon>Bacteroidota</taxon>
        <taxon>Cytophagia</taxon>
        <taxon>Cytophagales</taxon>
        <taxon>Cyclobacteriaceae</taxon>
        <taxon>Echinicola</taxon>
    </lineage>
</organism>
<gene>
    <name evidence="1" type="ORF">GCM10011339_42170</name>
</gene>